<dbReference type="AlphaFoldDB" id="A0A4V1IXD4"/>
<sequence length="280" mass="30346">MAIEFGKFGLCETAGYPLCRVFSDVRPRCNVQDYTASFPQSADLGKCRATTAWRSNRLLTTHRKYAAVGRKEMYIMFGFLAVTSVFQIINSAGFAGNDKTGKILVSVQAGLAVGTFWTLLMNGIVGFQFVEDGTLPSTIGVFGSGAVVAIVTAFFSVDASLNLTSLAEKAQQSNPESLALWILYFIVPLACAALYLVLQIVLVLRLLGTRKPLLMLLIAFVAMVMAQVFYILVSNPICAGTDGIIDGSFAATILTGVAAIFLYNYWDSITEDEWDEFGTA</sequence>
<gene>
    <name evidence="2" type="ORF">THASP1DRAFT_21661</name>
</gene>
<evidence type="ECO:0000256" key="1">
    <source>
        <dbReference type="SAM" id="Phobius"/>
    </source>
</evidence>
<dbReference type="Proteomes" id="UP000271241">
    <property type="component" value="Unassembled WGS sequence"/>
</dbReference>
<feature type="transmembrane region" description="Helical" evidence="1">
    <location>
        <begin position="213"/>
        <end position="232"/>
    </location>
</feature>
<feature type="transmembrane region" description="Helical" evidence="1">
    <location>
        <begin position="73"/>
        <end position="95"/>
    </location>
</feature>
<dbReference type="GO" id="GO:0051082">
    <property type="term" value="F:unfolded protein binding"/>
    <property type="evidence" value="ECO:0007669"/>
    <property type="project" value="TreeGrafter"/>
</dbReference>
<keyword evidence="3" id="KW-1185">Reference proteome</keyword>
<dbReference type="STRING" id="78915.A0A4V1IXD4"/>
<proteinExistence type="predicted"/>
<protein>
    <submittedName>
        <fullName evidence="2">Chitin synthase III catalytic subunit-domain-containing protein</fullName>
    </submittedName>
</protein>
<feature type="transmembrane region" description="Helical" evidence="1">
    <location>
        <begin position="139"/>
        <end position="161"/>
    </location>
</feature>
<keyword evidence="1" id="KW-0812">Transmembrane</keyword>
<dbReference type="OrthoDB" id="5582162at2759"/>
<dbReference type="Pfam" id="PF12271">
    <property type="entry name" value="Chs7"/>
    <property type="match status" value="1"/>
</dbReference>
<keyword evidence="1" id="KW-0472">Membrane</keyword>
<feature type="transmembrane region" description="Helical" evidence="1">
    <location>
        <begin position="107"/>
        <end position="127"/>
    </location>
</feature>
<dbReference type="InterPro" id="IPR022057">
    <property type="entry name" value="Chs7"/>
</dbReference>
<dbReference type="PANTHER" id="PTHR35329">
    <property type="entry name" value="CHITIN SYNTHASE EXPORT CHAPERONE"/>
    <property type="match status" value="1"/>
</dbReference>
<feature type="transmembrane region" description="Helical" evidence="1">
    <location>
        <begin position="244"/>
        <end position="266"/>
    </location>
</feature>
<dbReference type="GO" id="GO:0005789">
    <property type="term" value="C:endoplasmic reticulum membrane"/>
    <property type="evidence" value="ECO:0007669"/>
    <property type="project" value="TreeGrafter"/>
</dbReference>
<keyword evidence="1" id="KW-1133">Transmembrane helix</keyword>
<accession>A0A4V1IXD4</accession>
<reference evidence="3" key="1">
    <citation type="journal article" date="2018" name="Nat. Microbiol.">
        <title>Leveraging single-cell genomics to expand the fungal tree of life.</title>
        <authorList>
            <person name="Ahrendt S.R."/>
            <person name="Quandt C.A."/>
            <person name="Ciobanu D."/>
            <person name="Clum A."/>
            <person name="Salamov A."/>
            <person name="Andreopoulos B."/>
            <person name="Cheng J.F."/>
            <person name="Woyke T."/>
            <person name="Pelin A."/>
            <person name="Henrissat B."/>
            <person name="Reynolds N.K."/>
            <person name="Benny G.L."/>
            <person name="Smith M.E."/>
            <person name="James T.Y."/>
            <person name="Grigoriev I.V."/>
        </authorList>
    </citation>
    <scope>NUCLEOTIDE SEQUENCE [LARGE SCALE GENOMIC DNA]</scope>
    <source>
        <strain evidence="3">RSA 1356</strain>
    </source>
</reference>
<name>A0A4V1IXD4_9FUNG</name>
<feature type="transmembrane region" description="Helical" evidence="1">
    <location>
        <begin position="181"/>
        <end position="206"/>
    </location>
</feature>
<dbReference type="EMBL" id="KZ992442">
    <property type="protein sequence ID" value="RKP10669.1"/>
    <property type="molecule type" value="Genomic_DNA"/>
</dbReference>
<evidence type="ECO:0000313" key="2">
    <source>
        <dbReference type="EMBL" id="RKP10669.1"/>
    </source>
</evidence>
<dbReference type="GO" id="GO:0006457">
    <property type="term" value="P:protein folding"/>
    <property type="evidence" value="ECO:0007669"/>
    <property type="project" value="TreeGrafter"/>
</dbReference>
<evidence type="ECO:0000313" key="3">
    <source>
        <dbReference type="Proteomes" id="UP000271241"/>
    </source>
</evidence>
<organism evidence="2 3">
    <name type="scientific">Thamnocephalis sphaerospora</name>
    <dbReference type="NCBI Taxonomy" id="78915"/>
    <lineage>
        <taxon>Eukaryota</taxon>
        <taxon>Fungi</taxon>
        <taxon>Fungi incertae sedis</taxon>
        <taxon>Zoopagomycota</taxon>
        <taxon>Zoopagomycotina</taxon>
        <taxon>Zoopagomycetes</taxon>
        <taxon>Zoopagales</taxon>
        <taxon>Sigmoideomycetaceae</taxon>
        <taxon>Thamnocephalis</taxon>
    </lineage>
</organism>
<dbReference type="PANTHER" id="PTHR35329:SF1">
    <property type="entry name" value="CHITIN SYNTHASE EXPORT CHAPERONE"/>
    <property type="match status" value="1"/>
</dbReference>